<dbReference type="RefSeq" id="WP_369344661.1">
    <property type="nucleotide sequence ID" value="NZ_CP129674.1"/>
</dbReference>
<organism evidence="2">
    <name type="scientific">Bifidobacterium aquikefiricola</name>
    <dbReference type="NCBI Taxonomy" id="3059038"/>
    <lineage>
        <taxon>Bacteria</taxon>
        <taxon>Bacillati</taxon>
        <taxon>Actinomycetota</taxon>
        <taxon>Actinomycetes</taxon>
        <taxon>Bifidobacteriales</taxon>
        <taxon>Bifidobacteriaceae</taxon>
        <taxon>Bifidobacterium</taxon>
    </lineage>
</organism>
<gene>
    <name evidence="2" type="ORF">QN215_03090</name>
</gene>
<name>A0AB39U852_9BIFI</name>
<dbReference type="InterPro" id="IPR025164">
    <property type="entry name" value="Toastrack_DUF4097"/>
</dbReference>
<sequence length="214" mass="23964">MNFFTSDLHQTDIHDPNYADIGILLHNMGATVRVGANLDIRFRYCKPSDFRISRGAKSFVIENTVSPEEHFDPMHWWRFPRLDIMLPSQEHFQSLRLEADHSGLIVSDVSVHTMSLQIIDGSCKLNRVMADETSIHIDSGSIRWHGQPNDISLDCKNGSANIHGMPSDFGYDANLRNGHMRLGSRRLWGGSSSEHKTGAPYAAVTCQNGTVSID</sequence>
<reference evidence="2" key="1">
    <citation type="submission" date="2023-07" db="EMBL/GenBank/DDBJ databases">
        <title>Bifidobacterium aquikefiriaerophilum sp. nov. and Bifidobacterium eccum sp. nov., isolated from water kefir.</title>
        <authorList>
            <person name="Breselge S."/>
            <person name="Bellassi P."/>
            <person name="Barcenilla C."/>
            <person name="Alvarez-Ordonez A."/>
            <person name="Morelli L."/>
            <person name="Cotter P.D."/>
        </authorList>
    </citation>
    <scope>NUCLEOTIDE SEQUENCE</scope>
    <source>
        <strain evidence="2">WK041_4_12</strain>
    </source>
</reference>
<proteinExistence type="predicted"/>
<accession>A0AB39U852</accession>
<evidence type="ECO:0000313" key="2">
    <source>
        <dbReference type="EMBL" id="XDS45124.1"/>
    </source>
</evidence>
<dbReference type="KEGG" id="baqk:QN215_03090"/>
<dbReference type="Pfam" id="PF13349">
    <property type="entry name" value="DUF4097"/>
    <property type="match status" value="1"/>
</dbReference>
<dbReference type="AlphaFoldDB" id="A0AB39U852"/>
<feature type="domain" description="DUF4097" evidence="1">
    <location>
        <begin position="93"/>
        <end position="196"/>
    </location>
</feature>
<evidence type="ECO:0000259" key="1">
    <source>
        <dbReference type="Pfam" id="PF13349"/>
    </source>
</evidence>
<dbReference type="EMBL" id="CP129674">
    <property type="protein sequence ID" value="XDS45124.1"/>
    <property type="molecule type" value="Genomic_DNA"/>
</dbReference>
<protein>
    <submittedName>
        <fullName evidence="2">DUF4097 family beta strand repeat-containing protein</fullName>
    </submittedName>
</protein>